<keyword evidence="4" id="KW-0808">Transferase</keyword>
<evidence type="ECO:0000256" key="5">
    <source>
        <dbReference type="ARBA" id="ARBA00022691"/>
    </source>
</evidence>
<evidence type="ECO:0000256" key="1">
    <source>
        <dbReference type="ARBA" id="ARBA00009258"/>
    </source>
</evidence>
<evidence type="ECO:0000256" key="7">
    <source>
        <dbReference type="SAM" id="MobiDB-lite"/>
    </source>
</evidence>
<evidence type="ECO:0000256" key="3">
    <source>
        <dbReference type="ARBA" id="ARBA00022603"/>
    </source>
</evidence>
<gene>
    <name evidence="9" type="ORF">L207DRAFT_420778</name>
</gene>
<comment type="similarity">
    <text evidence="1">Belongs to the class I-like SAM-binding methyltransferase superfamily. RNA methyltransferase RlmE family.</text>
</comment>
<dbReference type="PANTHER" id="PTHR10920">
    <property type="entry name" value="RIBOSOMAL RNA METHYLTRANSFERASE"/>
    <property type="match status" value="1"/>
</dbReference>
<dbReference type="STRING" id="1149755.A0A2J6S0J4"/>
<feature type="compositionally biased region" description="Low complexity" evidence="7">
    <location>
        <begin position="39"/>
        <end position="48"/>
    </location>
</feature>
<accession>A0A2J6S0J4</accession>
<dbReference type="PANTHER" id="PTHR10920:SF18">
    <property type="entry name" value="RRNA METHYLTRANSFERASE 2, MITOCHONDRIAL"/>
    <property type="match status" value="1"/>
</dbReference>
<dbReference type="InterPro" id="IPR002877">
    <property type="entry name" value="RNA_MeTrfase_FtsJ_dom"/>
</dbReference>
<dbReference type="Proteomes" id="UP000235786">
    <property type="component" value="Unassembled WGS sequence"/>
</dbReference>
<keyword evidence="10" id="KW-1185">Reference proteome</keyword>
<reference evidence="9 10" key="1">
    <citation type="submission" date="2016-04" db="EMBL/GenBank/DDBJ databases">
        <title>A degradative enzymes factory behind the ericoid mycorrhizal symbiosis.</title>
        <authorList>
            <consortium name="DOE Joint Genome Institute"/>
            <person name="Martino E."/>
            <person name="Morin E."/>
            <person name="Grelet G."/>
            <person name="Kuo A."/>
            <person name="Kohler A."/>
            <person name="Daghino S."/>
            <person name="Barry K."/>
            <person name="Choi C."/>
            <person name="Cichocki N."/>
            <person name="Clum A."/>
            <person name="Copeland A."/>
            <person name="Hainaut M."/>
            <person name="Haridas S."/>
            <person name="Labutti K."/>
            <person name="Lindquist E."/>
            <person name="Lipzen A."/>
            <person name="Khouja H.-R."/>
            <person name="Murat C."/>
            <person name="Ohm R."/>
            <person name="Olson A."/>
            <person name="Spatafora J."/>
            <person name="Veneault-Fourrey C."/>
            <person name="Henrissat B."/>
            <person name="Grigoriev I."/>
            <person name="Martin F."/>
            <person name="Perotto S."/>
        </authorList>
    </citation>
    <scope>NUCLEOTIDE SEQUENCE [LARGE SCALE GENOMIC DNA]</scope>
    <source>
        <strain evidence="9 10">F</strain>
    </source>
</reference>
<keyword evidence="5" id="KW-0949">S-adenosyl-L-methionine</keyword>
<name>A0A2J6S0J4_HYAVF</name>
<feature type="region of interest" description="Disordered" evidence="7">
    <location>
        <begin position="186"/>
        <end position="213"/>
    </location>
</feature>
<dbReference type="HAMAP" id="MF_01547">
    <property type="entry name" value="RNA_methyltr_E"/>
    <property type="match status" value="1"/>
</dbReference>
<feature type="compositionally biased region" description="Basic and acidic residues" evidence="7">
    <location>
        <begin position="199"/>
        <end position="213"/>
    </location>
</feature>
<dbReference type="SUPFAM" id="SSF53335">
    <property type="entry name" value="S-adenosyl-L-methionine-dependent methyltransferases"/>
    <property type="match status" value="1"/>
</dbReference>
<dbReference type="Gene3D" id="3.40.50.150">
    <property type="entry name" value="Vaccinia Virus protein VP39"/>
    <property type="match status" value="1"/>
</dbReference>
<evidence type="ECO:0000256" key="6">
    <source>
        <dbReference type="ARBA" id="ARBA00041184"/>
    </source>
</evidence>
<evidence type="ECO:0000259" key="8">
    <source>
        <dbReference type="Pfam" id="PF01728"/>
    </source>
</evidence>
<evidence type="ECO:0000256" key="2">
    <source>
        <dbReference type="ARBA" id="ARBA00022552"/>
    </source>
</evidence>
<dbReference type="Pfam" id="PF01728">
    <property type="entry name" value="FtsJ"/>
    <property type="match status" value="1"/>
</dbReference>
<dbReference type="GO" id="GO:0005739">
    <property type="term" value="C:mitochondrion"/>
    <property type="evidence" value="ECO:0007669"/>
    <property type="project" value="TreeGrafter"/>
</dbReference>
<sequence length="345" mass="38933">MLSQTASWAICKHGYRACVPRSSRSLVFCQSSSQLQALHQHSRQSSSSTRWKSRQGRDSFAREAKVQGLKSRAAFKLLEIDSKYKLFKKGQTVVDLGYAPGSWSQVAVERTKPNGRILGIDIIPAQPPKGVSTIQGNFLSAGVQGEVKRFLLDPNRGRPKQQSFLSDEDVEIIDALVEEDRSYIDLERHADDSAEETTTPEKRGKKSQDDRGKMVDVILSDMSEPWEQTTGFWKRTLSNPYRMMNTSGIPFKDHAGSMDLCAAALNFAHDTLRVGGHFVCKFYQGAEDKNFEKELKKMFRTVHREKPESSRSESKEAYFVALRRKADIVQDTNASISDEVMLVKE</sequence>
<evidence type="ECO:0000256" key="4">
    <source>
        <dbReference type="ARBA" id="ARBA00022679"/>
    </source>
</evidence>
<feature type="domain" description="Ribosomal RNA methyltransferase FtsJ" evidence="8">
    <location>
        <begin position="70"/>
        <end position="324"/>
    </location>
</feature>
<proteinExistence type="inferred from homology"/>
<keyword evidence="3" id="KW-0489">Methyltransferase</keyword>
<dbReference type="OrthoDB" id="20105at2759"/>
<keyword evidence="2" id="KW-0698">rRNA processing</keyword>
<protein>
    <recommendedName>
        <fullName evidence="6">rRNA methyltransferase 2, mitochondrial</fullName>
    </recommendedName>
</protein>
<feature type="region of interest" description="Disordered" evidence="7">
    <location>
        <begin position="39"/>
        <end position="58"/>
    </location>
</feature>
<organism evidence="9 10">
    <name type="scientific">Hyaloscypha variabilis (strain UAMH 11265 / GT02V1 / F)</name>
    <name type="common">Meliniomyces variabilis</name>
    <dbReference type="NCBI Taxonomy" id="1149755"/>
    <lineage>
        <taxon>Eukaryota</taxon>
        <taxon>Fungi</taxon>
        <taxon>Dikarya</taxon>
        <taxon>Ascomycota</taxon>
        <taxon>Pezizomycotina</taxon>
        <taxon>Leotiomycetes</taxon>
        <taxon>Helotiales</taxon>
        <taxon>Hyaloscyphaceae</taxon>
        <taxon>Hyaloscypha</taxon>
        <taxon>Hyaloscypha variabilis</taxon>
    </lineage>
</organism>
<evidence type="ECO:0000313" key="10">
    <source>
        <dbReference type="Proteomes" id="UP000235786"/>
    </source>
</evidence>
<dbReference type="AlphaFoldDB" id="A0A2J6S0J4"/>
<dbReference type="InterPro" id="IPR015507">
    <property type="entry name" value="rRNA-MeTfrase_E"/>
</dbReference>
<dbReference type="EMBL" id="KZ613941">
    <property type="protein sequence ID" value="PMD44294.1"/>
    <property type="molecule type" value="Genomic_DNA"/>
</dbReference>
<dbReference type="InterPro" id="IPR029063">
    <property type="entry name" value="SAM-dependent_MTases_sf"/>
</dbReference>
<dbReference type="GO" id="GO:0008650">
    <property type="term" value="F:rRNA (uridine-2'-O-)-methyltransferase activity"/>
    <property type="evidence" value="ECO:0007669"/>
    <property type="project" value="TreeGrafter"/>
</dbReference>
<dbReference type="InterPro" id="IPR050082">
    <property type="entry name" value="RNA_methyltr_RlmE"/>
</dbReference>
<evidence type="ECO:0000313" key="9">
    <source>
        <dbReference type="EMBL" id="PMD44294.1"/>
    </source>
</evidence>